<evidence type="ECO:0000313" key="1">
    <source>
        <dbReference type="EMBL" id="ADB60190.1"/>
    </source>
</evidence>
<dbReference type="InterPro" id="IPR055959">
    <property type="entry name" value="DUF7537"/>
</dbReference>
<dbReference type="HOGENOM" id="CLU_1072023_0_0_2"/>
<dbReference type="PROSITE" id="PS51257">
    <property type="entry name" value="PROKAR_LIPOPROTEIN"/>
    <property type="match status" value="1"/>
</dbReference>
<dbReference type="GeneID" id="8741890"/>
<dbReference type="Proteomes" id="UP000001903">
    <property type="component" value="Chromosome"/>
</dbReference>
<name>D2RPF6_HALTV</name>
<dbReference type="RefSeq" id="WP_012942496.1">
    <property type="nucleotide sequence ID" value="NC_013743.1"/>
</dbReference>
<keyword evidence="2" id="KW-1185">Reference proteome</keyword>
<dbReference type="EMBL" id="CP001860">
    <property type="protein sequence ID" value="ADB60190.1"/>
    <property type="molecule type" value="Genomic_DNA"/>
</dbReference>
<evidence type="ECO:0000313" key="2">
    <source>
        <dbReference type="Proteomes" id="UP000001903"/>
    </source>
</evidence>
<reference evidence="1 2" key="1">
    <citation type="journal article" date="2010" name="Stand. Genomic Sci.">
        <title>Complete genome sequence of Haloterrigena turkmenica type strain (4k).</title>
        <authorList>
            <person name="Saunders E."/>
            <person name="Tindall B.J."/>
            <person name="Fahnrich R."/>
            <person name="Lapidus A."/>
            <person name="Copeland A."/>
            <person name="Del Rio T.G."/>
            <person name="Lucas S."/>
            <person name="Chen F."/>
            <person name="Tice H."/>
            <person name="Cheng J.F."/>
            <person name="Han C."/>
            <person name="Detter J.C."/>
            <person name="Bruce D."/>
            <person name="Goodwin L."/>
            <person name="Chain P."/>
            <person name="Pitluck S."/>
            <person name="Pati A."/>
            <person name="Ivanova N."/>
            <person name="Mavromatis K."/>
            <person name="Chen A."/>
            <person name="Palaniappan K."/>
            <person name="Land M."/>
            <person name="Hauser L."/>
            <person name="Chang Y.J."/>
            <person name="Jeffries C.D."/>
            <person name="Brettin T."/>
            <person name="Rohde M."/>
            <person name="Goker M."/>
            <person name="Bristow J."/>
            <person name="Eisen J.A."/>
            <person name="Markowitz V."/>
            <person name="Hugenholtz P."/>
            <person name="Klenk H.P."/>
            <person name="Kyrpides N.C."/>
        </authorList>
    </citation>
    <scope>NUCLEOTIDE SEQUENCE [LARGE SCALE GENOMIC DNA]</scope>
    <source>
        <strain evidence="2">ATCC 51198 / DSM 5511 / JCM 9101 / NCIMB 13204 / VKM B-1734 / 4k</strain>
    </source>
</reference>
<dbReference type="Pfam" id="PF24381">
    <property type="entry name" value="DUF7537"/>
    <property type="match status" value="1"/>
</dbReference>
<sequence>MRASPLSVIAVVALLVLSGCVGLPNAGENQPPPDVSPDEFPNASEIDQSVFDTHATEMGNTSFTLTFEQNRTDRNPSVLEDDFSHMNDTSRTLVEPDASQYLEHTTGYFSGNGSTYSNGSTEYVLSRENDWTEVRKLSPVSMFNESGEYYLWRGVFNNDSDLGYDFAAIDATYEREGVEWFQGVPVMRYEATGVDALPDRWAGGENASSNFEEFSATLLLDEDGVIRHYEYTFEKPPEHRSRLRFSRAYTLSDVGSTDVEKPDWVANATAGS</sequence>
<accession>D2RPF6</accession>
<protein>
    <recommendedName>
        <fullName evidence="3">Lipoprotein</fullName>
    </recommendedName>
</protein>
<dbReference type="eggNOG" id="arCOG02829">
    <property type="taxonomic scope" value="Archaea"/>
</dbReference>
<dbReference type="AlphaFoldDB" id="D2RPF6"/>
<dbReference type="KEGG" id="htu:Htur_1300"/>
<organism evidence="1 2">
    <name type="scientific">Haloterrigena turkmenica (strain ATCC 51198 / DSM 5511 / JCM 9101 / NCIMB 13204 / VKM B-1734 / 4k)</name>
    <name type="common">Halococcus turkmenicus</name>
    <dbReference type="NCBI Taxonomy" id="543526"/>
    <lineage>
        <taxon>Archaea</taxon>
        <taxon>Methanobacteriati</taxon>
        <taxon>Methanobacteriota</taxon>
        <taxon>Stenosarchaea group</taxon>
        <taxon>Halobacteria</taxon>
        <taxon>Halobacteriales</taxon>
        <taxon>Natrialbaceae</taxon>
        <taxon>Haloterrigena</taxon>
    </lineage>
</organism>
<evidence type="ECO:0008006" key="3">
    <source>
        <dbReference type="Google" id="ProtNLM"/>
    </source>
</evidence>
<gene>
    <name evidence="1" type="ordered locus">Htur_1300</name>
</gene>
<proteinExistence type="predicted"/>